<accession>A0ABX5QFZ9</accession>
<evidence type="ECO:0000313" key="2">
    <source>
        <dbReference type="EMBL" id="QAB17950.1"/>
    </source>
</evidence>
<reference evidence="2 3" key="1">
    <citation type="submission" date="2019-01" db="EMBL/GenBank/DDBJ databases">
        <title>Leucobacter muris sp. nov. isolated from the nose of a laboratory mouse.</title>
        <authorList>
            <person name="Benga L."/>
            <person name="Sproeer C."/>
            <person name="Schumann P."/>
            <person name="Verbarg S."/>
            <person name="Bunk B."/>
            <person name="Engelhardt E."/>
            <person name="Benten P.M."/>
            <person name="Sager M."/>
        </authorList>
    </citation>
    <scope>NUCLEOTIDE SEQUENCE [LARGE SCALE GENOMIC DNA]</scope>
    <source>
        <strain evidence="2 3">DSM 101948</strain>
    </source>
</reference>
<dbReference type="PROSITE" id="PS51257">
    <property type="entry name" value="PROKAR_LIPOPROTEIN"/>
    <property type="match status" value="1"/>
</dbReference>
<dbReference type="RefSeq" id="WP_128386945.1">
    <property type="nucleotide sequence ID" value="NZ_CP035037.1"/>
</dbReference>
<protein>
    <submittedName>
        <fullName evidence="2">Peptidylprolyl isomerase</fullName>
    </submittedName>
</protein>
<keyword evidence="2" id="KW-0413">Isomerase</keyword>
<name>A0ABX5QFZ9_9MICO</name>
<dbReference type="GO" id="GO:0016853">
    <property type="term" value="F:isomerase activity"/>
    <property type="evidence" value="ECO:0007669"/>
    <property type="project" value="UniProtKB-KW"/>
</dbReference>
<evidence type="ECO:0000313" key="3">
    <source>
        <dbReference type="Proteomes" id="UP000285768"/>
    </source>
</evidence>
<dbReference type="EMBL" id="CP035037">
    <property type="protein sequence ID" value="QAB17950.1"/>
    <property type="molecule type" value="Genomic_DNA"/>
</dbReference>
<dbReference type="Proteomes" id="UP000285768">
    <property type="component" value="Chromosome"/>
</dbReference>
<proteinExistence type="predicted"/>
<feature type="chain" id="PRO_5047112562" evidence="1">
    <location>
        <begin position="25"/>
        <end position="308"/>
    </location>
</feature>
<feature type="signal peptide" evidence="1">
    <location>
        <begin position="1"/>
        <end position="24"/>
    </location>
</feature>
<sequence length="308" mass="31449">MLRRLVPATAAAALLLAGVTGCSAQQAAAADCEPTLHPGAMSDGVQVSGGFGETPDVSIPDDLQVLSTQRTVVDEAEDRSRVADEQSLVGVNMAFFDSTSGEPLYESPGFAAADQSAEFLMVSEDAPNPLSESLRCAAPGDRVVIAIAPEEGSQLAMQLGGSPDAPLVGVIDVVSTGPLAAQGSARGLPNGYPAVVTDHEGRPGIVLPPRDAPAGTSSAVRVEGDGAEVEADDNVVAQLLVVGWDGAVQTNSWDTGLMGLGNEQQVSESGYTFRDQLTGKKVGSQVVIIENESDADAKVVVVDIIGVG</sequence>
<gene>
    <name evidence="2" type="ORF">Leucomu_08485</name>
</gene>
<evidence type="ECO:0000256" key="1">
    <source>
        <dbReference type="SAM" id="SignalP"/>
    </source>
</evidence>
<keyword evidence="1" id="KW-0732">Signal</keyword>
<organism evidence="2 3">
    <name type="scientific">Leucobacter muris</name>
    <dbReference type="NCBI Taxonomy" id="1935379"/>
    <lineage>
        <taxon>Bacteria</taxon>
        <taxon>Bacillati</taxon>
        <taxon>Actinomycetota</taxon>
        <taxon>Actinomycetes</taxon>
        <taxon>Micrococcales</taxon>
        <taxon>Microbacteriaceae</taxon>
        <taxon>Leucobacter</taxon>
    </lineage>
</organism>
<keyword evidence="3" id="KW-1185">Reference proteome</keyword>